<keyword evidence="5 8" id="KW-0812">Transmembrane</keyword>
<keyword evidence="7 8" id="KW-0472">Membrane</keyword>
<dbReference type="PANTHER" id="PTHR30012:SF0">
    <property type="entry name" value="TYPE II SECRETION SYSTEM PROTEIN F-RELATED"/>
    <property type="match status" value="1"/>
</dbReference>
<evidence type="ECO:0000313" key="10">
    <source>
        <dbReference type="EMBL" id="TWT73206.1"/>
    </source>
</evidence>
<evidence type="ECO:0000256" key="7">
    <source>
        <dbReference type="ARBA" id="ARBA00023136"/>
    </source>
</evidence>
<dbReference type="GO" id="GO:0005886">
    <property type="term" value="C:plasma membrane"/>
    <property type="evidence" value="ECO:0007669"/>
    <property type="project" value="UniProtKB-SubCell"/>
</dbReference>
<keyword evidence="6 8" id="KW-1133">Transmembrane helix</keyword>
<dbReference type="PANTHER" id="PTHR30012">
    <property type="entry name" value="GENERAL SECRETION PATHWAY PROTEIN"/>
    <property type="match status" value="1"/>
</dbReference>
<name>A0A5C5YBX6_9BACT</name>
<reference evidence="10 11" key="1">
    <citation type="submission" date="2019-02" db="EMBL/GenBank/DDBJ databases">
        <title>Deep-cultivation of Planctomycetes and their phenomic and genomic characterization uncovers novel biology.</title>
        <authorList>
            <person name="Wiegand S."/>
            <person name="Jogler M."/>
            <person name="Boedeker C."/>
            <person name="Pinto D."/>
            <person name="Vollmers J."/>
            <person name="Rivas-Marin E."/>
            <person name="Kohn T."/>
            <person name="Peeters S.H."/>
            <person name="Heuer A."/>
            <person name="Rast P."/>
            <person name="Oberbeckmann S."/>
            <person name="Bunk B."/>
            <person name="Jeske O."/>
            <person name="Meyerdierks A."/>
            <person name="Storesund J.E."/>
            <person name="Kallscheuer N."/>
            <person name="Luecker S."/>
            <person name="Lage O.M."/>
            <person name="Pohl T."/>
            <person name="Merkel B.J."/>
            <person name="Hornburger P."/>
            <person name="Mueller R.-W."/>
            <person name="Bruemmer F."/>
            <person name="Labrenz M."/>
            <person name="Spormann A.M."/>
            <person name="Op Den Camp H."/>
            <person name="Overmann J."/>
            <person name="Amann R."/>
            <person name="Jetten M.S.M."/>
            <person name="Mascher T."/>
            <person name="Medema M.H."/>
            <person name="Devos D.P."/>
            <person name="Kaster A.-K."/>
            <person name="Ovreas L."/>
            <person name="Rohde M."/>
            <person name="Galperin M.Y."/>
            <person name="Jogler C."/>
        </authorList>
    </citation>
    <scope>NUCLEOTIDE SEQUENCE [LARGE SCALE GENOMIC DNA]</scope>
    <source>
        <strain evidence="10 11">CA85</strain>
    </source>
</reference>
<comment type="similarity">
    <text evidence="2">Belongs to the GSP F family.</text>
</comment>
<dbReference type="InterPro" id="IPR018076">
    <property type="entry name" value="T2SS_GspF_dom"/>
</dbReference>
<evidence type="ECO:0000256" key="1">
    <source>
        <dbReference type="ARBA" id="ARBA00004429"/>
    </source>
</evidence>
<organism evidence="10 11">
    <name type="scientific">Allorhodopirellula solitaria</name>
    <dbReference type="NCBI Taxonomy" id="2527987"/>
    <lineage>
        <taxon>Bacteria</taxon>
        <taxon>Pseudomonadati</taxon>
        <taxon>Planctomycetota</taxon>
        <taxon>Planctomycetia</taxon>
        <taxon>Pirellulales</taxon>
        <taxon>Pirellulaceae</taxon>
        <taxon>Allorhodopirellula</taxon>
    </lineage>
</organism>
<proteinExistence type="inferred from homology"/>
<evidence type="ECO:0000256" key="3">
    <source>
        <dbReference type="ARBA" id="ARBA00022475"/>
    </source>
</evidence>
<dbReference type="EMBL" id="SJPK01000003">
    <property type="protein sequence ID" value="TWT73206.1"/>
    <property type="molecule type" value="Genomic_DNA"/>
</dbReference>
<keyword evidence="3" id="KW-1003">Cell membrane</keyword>
<dbReference type="InterPro" id="IPR042094">
    <property type="entry name" value="T2SS_GspF_sf"/>
</dbReference>
<evidence type="ECO:0000256" key="2">
    <source>
        <dbReference type="ARBA" id="ARBA00005745"/>
    </source>
</evidence>
<feature type="transmembrane region" description="Helical" evidence="8">
    <location>
        <begin position="223"/>
        <end position="242"/>
    </location>
</feature>
<dbReference type="InterPro" id="IPR003004">
    <property type="entry name" value="GspF/PilC"/>
</dbReference>
<dbReference type="Proteomes" id="UP000318053">
    <property type="component" value="Unassembled WGS sequence"/>
</dbReference>
<keyword evidence="4" id="KW-0997">Cell inner membrane</keyword>
<dbReference type="AlphaFoldDB" id="A0A5C5YBX6"/>
<dbReference type="PRINTS" id="PR00812">
    <property type="entry name" value="BCTERIALGSPF"/>
</dbReference>
<accession>A0A5C5YBX6</accession>
<evidence type="ECO:0000256" key="5">
    <source>
        <dbReference type="ARBA" id="ARBA00022692"/>
    </source>
</evidence>
<evidence type="ECO:0000313" key="11">
    <source>
        <dbReference type="Proteomes" id="UP000318053"/>
    </source>
</evidence>
<gene>
    <name evidence="10" type="primary">epsF_3</name>
    <name evidence="10" type="ORF">CA85_16730</name>
</gene>
<dbReference type="OrthoDB" id="9805682at2"/>
<comment type="caution">
    <text evidence="10">The sequence shown here is derived from an EMBL/GenBank/DDBJ whole genome shotgun (WGS) entry which is preliminary data.</text>
</comment>
<evidence type="ECO:0000256" key="8">
    <source>
        <dbReference type="SAM" id="Phobius"/>
    </source>
</evidence>
<comment type="subcellular location">
    <subcellularLocation>
        <location evidence="1">Cell inner membrane</location>
        <topology evidence="1">Multi-pass membrane protein</topology>
    </subcellularLocation>
</comment>
<dbReference type="Pfam" id="PF00482">
    <property type="entry name" value="T2SSF"/>
    <property type="match status" value="2"/>
</dbReference>
<feature type="transmembrane region" description="Helical" evidence="8">
    <location>
        <begin position="169"/>
        <end position="190"/>
    </location>
</feature>
<sequence length="404" mass="44063">MPSFQYIARDLTGKNITGTIEAGTSREASMLLSGKDLFPTKITEQAGAGRSLFSGGKKKVKGQVMVTFYGQLASLLRSGVPMIRSLTLLGNQSAAPVLGEVMGEIKGRVEEGETLGDAMARFPGVFSDMAVNMVRAGTEGGFLEDALDRVAVFTELQEDLKGRTVSAMAYPAFLFVVGTVVLSGLLVFMVPKFDMLFDRLRKKGEMPAATEWLLVFSHTLQSYGIWIIVALIAVFFAIRMHLQTEAGKDRLDRWKLKIPVLGDILMNLSVARFCRVLGTLLGNGVPILKSLDISRSATGNRLLSQSIGDATENIRSGESLAKPFSDSGYFPMAVVEMIRVGEESNSLDRVLPEIADSLEKRTFRRLDLFVRLLEPIMLLIMAIMVLAVVMALLIPVLKSSTTLG</sequence>
<evidence type="ECO:0000256" key="6">
    <source>
        <dbReference type="ARBA" id="ARBA00022989"/>
    </source>
</evidence>
<dbReference type="RefSeq" id="WP_146390758.1">
    <property type="nucleotide sequence ID" value="NZ_SJPK01000003.1"/>
</dbReference>
<feature type="domain" description="Type II secretion system protein GspF" evidence="9">
    <location>
        <begin position="68"/>
        <end position="191"/>
    </location>
</feature>
<feature type="domain" description="Type II secretion system protein GspF" evidence="9">
    <location>
        <begin position="273"/>
        <end position="395"/>
    </location>
</feature>
<dbReference type="Gene3D" id="1.20.81.30">
    <property type="entry name" value="Type II secretion system (T2SS), domain F"/>
    <property type="match status" value="2"/>
</dbReference>
<evidence type="ECO:0000256" key="4">
    <source>
        <dbReference type="ARBA" id="ARBA00022519"/>
    </source>
</evidence>
<dbReference type="FunFam" id="1.20.81.30:FF:000001">
    <property type="entry name" value="Type II secretion system protein F"/>
    <property type="match status" value="1"/>
</dbReference>
<feature type="transmembrane region" description="Helical" evidence="8">
    <location>
        <begin position="368"/>
        <end position="394"/>
    </location>
</feature>
<protein>
    <submittedName>
        <fullName evidence="10">Type II secretion system protein F</fullName>
    </submittedName>
</protein>
<evidence type="ECO:0000259" key="9">
    <source>
        <dbReference type="Pfam" id="PF00482"/>
    </source>
</evidence>
<keyword evidence="11" id="KW-1185">Reference proteome</keyword>